<sequence>MNSLFWVALQGFSLGGGLIVAIGAQNAFVLRQGLVKRHVLPLVLFCALSDALLIAAGSAGFGTLVSSSPVLLQGAAYGGAAFLGFYGFRAFRSAFTAQSLSAEGAANLPLGRALATAAAFTYLNPHVYLDTVVLLGGIAGRYAVDERVWFAGGAMTASLVWFAALGYGARLLAPLFAKPLAWRVLDTLIGVVMSALALSLLVSGVTGG</sequence>
<dbReference type="Pfam" id="PF01810">
    <property type="entry name" value="LysE"/>
    <property type="match status" value="1"/>
</dbReference>
<protein>
    <submittedName>
        <fullName evidence="7">Amino acid transporter</fullName>
    </submittedName>
</protein>
<evidence type="ECO:0000256" key="1">
    <source>
        <dbReference type="ARBA" id="ARBA00004651"/>
    </source>
</evidence>
<evidence type="ECO:0000256" key="3">
    <source>
        <dbReference type="ARBA" id="ARBA00022692"/>
    </source>
</evidence>
<dbReference type="Proteomes" id="UP000283458">
    <property type="component" value="Unassembled WGS sequence"/>
</dbReference>
<comment type="caution">
    <text evidence="7">The sequence shown here is derived from an EMBL/GenBank/DDBJ whole genome shotgun (WGS) entry which is preliminary data.</text>
</comment>
<evidence type="ECO:0000256" key="6">
    <source>
        <dbReference type="SAM" id="Phobius"/>
    </source>
</evidence>
<keyword evidence="3 6" id="KW-0812">Transmembrane</keyword>
<feature type="transmembrane region" description="Helical" evidence="6">
    <location>
        <begin position="148"/>
        <end position="168"/>
    </location>
</feature>
<evidence type="ECO:0000256" key="5">
    <source>
        <dbReference type="ARBA" id="ARBA00023136"/>
    </source>
</evidence>
<dbReference type="OrthoDB" id="5638726at2"/>
<feature type="transmembrane region" description="Helical" evidence="6">
    <location>
        <begin position="42"/>
        <end position="64"/>
    </location>
</feature>
<keyword evidence="4 6" id="KW-1133">Transmembrane helix</keyword>
<evidence type="ECO:0000313" key="8">
    <source>
        <dbReference type="Proteomes" id="UP000283458"/>
    </source>
</evidence>
<evidence type="ECO:0000313" key="7">
    <source>
        <dbReference type="EMBL" id="RJF79358.1"/>
    </source>
</evidence>
<dbReference type="GO" id="GO:0005886">
    <property type="term" value="C:plasma membrane"/>
    <property type="evidence" value="ECO:0007669"/>
    <property type="project" value="UniProtKB-SubCell"/>
</dbReference>
<dbReference type="GO" id="GO:0015171">
    <property type="term" value="F:amino acid transmembrane transporter activity"/>
    <property type="evidence" value="ECO:0007669"/>
    <property type="project" value="TreeGrafter"/>
</dbReference>
<dbReference type="PANTHER" id="PTHR30086:SF20">
    <property type="entry name" value="ARGININE EXPORTER PROTEIN ARGO-RELATED"/>
    <property type="match status" value="1"/>
</dbReference>
<dbReference type="EMBL" id="QYUL01000003">
    <property type="protein sequence ID" value="RJF79358.1"/>
    <property type="molecule type" value="Genomic_DNA"/>
</dbReference>
<dbReference type="AlphaFoldDB" id="A0A418VSB1"/>
<accession>A0A418VSB1</accession>
<dbReference type="PANTHER" id="PTHR30086">
    <property type="entry name" value="ARGININE EXPORTER PROTEIN ARGO"/>
    <property type="match status" value="1"/>
</dbReference>
<proteinExistence type="predicted"/>
<dbReference type="RefSeq" id="WP_119832816.1">
    <property type="nucleotide sequence ID" value="NZ_QYUL01000003.1"/>
</dbReference>
<keyword evidence="5 6" id="KW-0472">Membrane</keyword>
<name>A0A418VSB1_9PROT</name>
<gene>
    <name evidence="7" type="ORF">D3877_21490</name>
</gene>
<evidence type="ECO:0000256" key="2">
    <source>
        <dbReference type="ARBA" id="ARBA00022475"/>
    </source>
</evidence>
<evidence type="ECO:0000256" key="4">
    <source>
        <dbReference type="ARBA" id="ARBA00022989"/>
    </source>
</evidence>
<dbReference type="InterPro" id="IPR001123">
    <property type="entry name" value="LeuE-type"/>
</dbReference>
<feature type="transmembrane region" description="Helical" evidence="6">
    <location>
        <begin position="70"/>
        <end position="88"/>
    </location>
</feature>
<organism evidence="7 8">
    <name type="scientific">Azospirillum cavernae</name>
    <dbReference type="NCBI Taxonomy" id="2320860"/>
    <lineage>
        <taxon>Bacteria</taxon>
        <taxon>Pseudomonadati</taxon>
        <taxon>Pseudomonadota</taxon>
        <taxon>Alphaproteobacteria</taxon>
        <taxon>Rhodospirillales</taxon>
        <taxon>Azospirillaceae</taxon>
        <taxon>Azospirillum</taxon>
    </lineage>
</organism>
<comment type="subcellular location">
    <subcellularLocation>
        <location evidence="1">Cell membrane</location>
        <topology evidence="1">Multi-pass membrane protein</topology>
    </subcellularLocation>
</comment>
<feature type="transmembrane region" description="Helical" evidence="6">
    <location>
        <begin position="6"/>
        <end position="30"/>
    </location>
</feature>
<feature type="transmembrane region" description="Helical" evidence="6">
    <location>
        <begin position="180"/>
        <end position="202"/>
    </location>
</feature>
<keyword evidence="2" id="KW-1003">Cell membrane</keyword>
<reference evidence="7 8" key="1">
    <citation type="submission" date="2018-09" db="EMBL/GenBank/DDBJ databases">
        <authorList>
            <person name="Zhu H."/>
        </authorList>
    </citation>
    <scope>NUCLEOTIDE SEQUENCE [LARGE SCALE GENOMIC DNA]</scope>
    <source>
        <strain evidence="7 8">K2W22B-5</strain>
    </source>
</reference>
<keyword evidence="8" id="KW-1185">Reference proteome</keyword>